<protein>
    <submittedName>
        <fullName evidence="1">Uncharacterized protein</fullName>
    </submittedName>
</protein>
<organism evidence="1">
    <name type="scientific">Siphoviridae sp. ctUfO3</name>
    <dbReference type="NCBI Taxonomy" id="2823584"/>
    <lineage>
        <taxon>Viruses</taxon>
        <taxon>Duplodnaviria</taxon>
        <taxon>Heunggongvirae</taxon>
        <taxon>Uroviricota</taxon>
        <taxon>Caudoviricetes</taxon>
    </lineage>
</organism>
<name>A0A8S5LBY4_9CAUD</name>
<proteinExistence type="predicted"/>
<accession>A0A8S5LBY4</accession>
<sequence>MKESVFQGLWHNFKGLKDDKNRLLPRFVRRAKLRIRVKGR</sequence>
<dbReference type="EMBL" id="BK014679">
    <property type="protein sequence ID" value="DAD67509.1"/>
    <property type="molecule type" value="Genomic_DNA"/>
</dbReference>
<evidence type="ECO:0000313" key="1">
    <source>
        <dbReference type="EMBL" id="DAD67509.1"/>
    </source>
</evidence>
<reference evidence="1" key="1">
    <citation type="journal article" date="2021" name="Proc. Natl. Acad. Sci. U.S.A.">
        <title>A Catalog of Tens of Thousands of Viruses from Human Metagenomes Reveals Hidden Associations with Chronic Diseases.</title>
        <authorList>
            <person name="Tisza M.J."/>
            <person name="Buck C.B."/>
        </authorList>
    </citation>
    <scope>NUCLEOTIDE SEQUENCE</scope>
    <source>
        <strain evidence="1">CtUfO3</strain>
    </source>
</reference>